<organism evidence="2 3">
    <name type="scientific">Cercospora zeae-maydis SCOH1-5</name>
    <dbReference type="NCBI Taxonomy" id="717836"/>
    <lineage>
        <taxon>Eukaryota</taxon>
        <taxon>Fungi</taxon>
        <taxon>Dikarya</taxon>
        <taxon>Ascomycota</taxon>
        <taxon>Pezizomycotina</taxon>
        <taxon>Dothideomycetes</taxon>
        <taxon>Dothideomycetidae</taxon>
        <taxon>Mycosphaerellales</taxon>
        <taxon>Mycosphaerellaceae</taxon>
        <taxon>Cercospora</taxon>
    </lineage>
</organism>
<accession>A0A6A6FN81</accession>
<protein>
    <submittedName>
        <fullName evidence="2">Uncharacterized protein</fullName>
    </submittedName>
</protein>
<reference evidence="2" key="1">
    <citation type="journal article" date="2020" name="Stud. Mycol.">
        <title>101 Dothideomycetes genomes: a test case for predicting lifestyles and emergence of pathogens.</title>
        <authorList>
            <person name="Haridas S."/>
            <person name="Albert R."/>
            <person name="Binder M."/>
            <person name="Bloem J."/>
            <person name="Labutti K."/>
            <person name="Salamov A."/>
            <person name="Andreopoulos B."/>
            <person name="Baker S."/>
            <person name="Barry K."/>
            <person name="Bills G."/>
            <person name="Bluhm B."/>
            <person name="Cannon C."/>
            <person name="Castanera R."/>
            <person name="Culley D."/>
            <person name="Daum C."/>
            <person name="Ezra D."/>
            <person name="Gonzalez J."/>
            <person name="Henrissat B."/>
            <person name="Kuo A."/>
            <person name="Liang C."/>
            <person name="Lipzen A."/>
            <person name="Lutzoni F."/>
            <person name="Magnuson J."/>
            <person name="Mondo S."/>
            <person name="Nolan M."/>
            <person name="Ohm R."/>
            <person name="Pangilinan J."/>
            <person name="Park H.-J."/>
            <person name="Ramirez L."/>
            <person name="Alfaro M."/>
            <person name="Sun H."/>
            <person name="Tritt A."/>
            <person name="Yoshinaga Y."/>
            <person name="Zwiers L.-H."/>
            <person name="Turgeon B."/>
            <person name="Goodwin S."/>
            <person name="Spatafora J."/>
            <person name="Crous P."/>
            <person name="Grigoriev I."/>
        </authorList>
    </citation>
    <scope>NUCLEOTIDE SEQUENCE</scope>
    <source>
        <strain evidence="2">SCOH1-5</strain>
    </source>
</reference>
<dbReference type="AlphaFoldDB" id="A0A6A6FN81"/>
<keyword evidence="3" id="KW-1185">Reference proteome</keyword>
<dbReference type="EMBL" id="ML992667">
    <property type="protein sequence ID" value="KAF2214830.1"/>
    <property type="molecule type" value="Genomic_DNA"/>
</dbReference>
<evidence type="ECO:0000256" key="1">
    <source>
        <dbReference type="SAM" id="MobiDB-lite"/>
    </source>
</evidence>
<dbReference type="Proteomes" id="UP000799539">
    <property type="component" value="Unassembled WGS sequence"/>
</dbReference>
<proteinExistence type="predicted"/>
<evidence type="ECO:0000313" key="2">
    <source>
        <dbReference type="EMBL" id="KAF2214830.1"/>
    </source>
</evidence>
<sequence length="93" mass="10373">MSDTCTTKRHGEARYPELRSPAPASSKRSCETSLMEASRTSRVCNSEAFQDRCQATAPSNKIVTWNGITEAPGMSHLQSWWGHQKHSDAQHQV</sequence>
<feature type="region of interest" description="Disordered" evidence="1">
    <location>
        <begin position="1"/>
        <end position="32"/>
    </location>
</feature>
<gene>
    <name evidence="2" type="ORF">CERZMDRAFT_90225</name>
</gene>
<evidence type="ECO:0000313" key="3">
    <source>
        <dbReference type="Proteomes" id="UP000799539"/>
    </source>
</evidence>
<name>A0A6A6FN81_9PEZI</name>